<comment type="caution">
    <text evidence="1">The sequence shown here is derived from an EMBL/GenBank/DDBJ whole genome shotgun (WGS) entry which is preliminary data.</text>
</comment>
<protein>
    <submittedName>
        <fullName evidence="1">Uncharacterized protein</fullName>
    </submittedName>
</protein>
<organism evidence="1 2">
    <name type="scientific">candidate division WS6 bacterium GW2011_GWF2_39_15</name>
    <dbReference type="NCBI Taxonomy" id="1619100"/>
    <lineage>
        <taxon>Bacteria</taxon>
        <taxon>Candidatus Dojkabacteria</taxon>
    </lineage>
</organism>
<accession>A0A0G0MSJ3</accession>
<dbReference type="Proteomes" id="UP000034799">
    <property type="component" value="Unassembled WGS sequence"/>
</dbReference>
<reference evidence="1 2" key="1">
    <citation type="journal article" date="2015" name="Nature">
        <title>rRNA introns, odd ribosomes, and small enigmatic genomes across a large radiation of phyla.</title>
        <authorList>
            <person name="Brown C.T."/>
            <person name="Hug L.A."/>
            <person name="Thomas B.C."/>
            <person name="Sharon I."/>
            <person name="Castelle C.J."/>
            <person name="Singh A."/>
            <person name="Wilkins M.J."/>
            <person name="Williams K.H."/>
            <person name="Banfield J.F."/>
        </authorList>
    </citation>
    <scope>NUCLEOTIDE SEQUENCE [LARGE SCALE GENOMIC DNA]</scope>
</reference>
<evidence type="ECO:0000313" key="1">
    <source>
        <dbReference type="EMBL" id="KKR06108.1"/>
    </source>
</evidence>
<name>A0A0G0MSJ3_9BACT</name>
<proteinExistence type="predicted"/>
<dbReference type="STRING" id="1619100.UT34_C0001G0148"/>
<dbReference type="AlphaFoldDB" id="A0A0G0MSJ3"/>
<sequence>MRKPIDLHNLLKGKIGDFRVKESVDTKKLYLPPGEYLEGRKMPHPAVTVTQKKQYMSSNYLQSGCSIVAIDYIADIKQVKIPIKEIEQIATKYGFGYYGISDSGIVDTLKDIGIESRIEYMRDGNQLSTLFPDNYLIASIWANYRKPRLAFKLDSQEWDGGHYVVFTDTFEYNNKRYFYTVDESEIDSDSRWGYSGIGINGYEHIRYTYTNQRTASINISGICLGNTTWTAGLVIVIKK</sequence>
<dbReference type="EMBL" id="LBWK01000001">
    <property type="protein sequence ID" value="KKR06108.1"/>
    <property type="molecule type" value="Genomic_DNA"/>
</dbReference>
<gene>
    <name evidence="1" type="ORF">UT34_C0001G0148</name>
</gene>
<evidence type="ECO:0000313" key="2">
    <source>
        <dbReference type="Proteomes" id="UP000034799"/>
    </source>
</evidence>